<dbReference type="RefSeq" id="XP_039132443.1">
    <property type="nucleotide sequence ID" value="XM_039276509.1"/>
</dbReference>
<accession>A0AB40BY85</accession>
<evidence type="ECO:0000313" key="8">
    <source>
        <dbReference type="Proteomes" id="UP001515500"/>
    </source>
</evidence>
<dbReference type="PANTHER" id="PTHR33059">
    <property type="entry name" value="FCS-LIKE ZINC FINGER 5"/>
    <property type="match status" value="1"/>
</dbReference>
<dbReference type="PROSITE" id="PS51795">
    <property type="entry name" value="ZF_FLZ"/>
    <property type="match status" value="1"/>
</dbReference>
<feature type="region of interest" description="Disordered" evidence="6">
    <location>
        <begin position="1"/>
        <end position="31"/>
    </location>
</feature>
<evidence type="ECO:0000256" key="3">
    <source>
        <dbReference type="ARBA" id="ARBA00022490"/>
    </source>
</evidence>
<organism evidence="8 9">
    <name type="scientific">Dioscorea cayennensis subsp. rotundata</name>
    <name type="common">White Guinea yam</name>
    <name type="synonym">Dioscorea rotundata</name>
    <dbReference type="NCBI Taxonomy" id="55577"/>
    <lineage>
        <taxon>Eukaryota</taxon>
        <taxon>Viridiplantae</taxon>
        <taxon>Streptophyta</taxon>
        <taxon>Embryophyta</taxon>
        <taxon>Tracheophyta</taxon>
        <taxon>Spermatophyta</taxon>
        <taxon>Magnoliopsida</taxon>
        <taxon>Liliopsida</taxon>
        <taxon>Dioscoreales</taxon>
        <taxon>Dioscoreaceae</taxon>
        <taxon>Dioscorea</taxon>
    </lineage>
</organism>
<keyword evidence="8" id="KW-1185">Reference proteome</keyword>
<dbReference type="AlphaFoldDB" id="A0AB40BY85"/>
<protein>
    <submittedName>
        <fullName evidence="9">FCS-Like Zinc finger 7-like</fullName>
    </submittedName>
</protein>
<dbReference type="GO" id="GO:0046872">
    <property type="term" value="F:metal ion binding"/>
    <property type="evidence" value="ECO:0007669"/>
    <property type="project" value="UniProtKB-KW"/>
</dbReference>
<comment type="subcellular location">
    <subcellularLocation>
        <location evidence="1">Cytoplasm</location>
    </subcellularLocation>
</comment>
<sequence>MSETSFRKRPRSRAPTMTRTKSIKEMSPVKPSHEIEDCKTCRISIGISTAPLGLQSLHEACQKAEVSGDKALGFLHSCGMCRRLLGSGRDIYIYRGDSAFCSQECREQHIKKESLKGSSTPLQ</sequence>
<comment type="similarity">
    <text evidence="2">Belongs to the FLZ family.</text>
</comment>
<dbReference type="GeneID" id="120269179"/>
<evidence type="ECO:0000256" key="6">
    <source>
        <dbReference type="SAM" id="MobiDB-lite"/>
    </source>
</evidence>
<evidence type="ECO:0000256" key="1">
    <source>
        <dbReference type="ARBA" id="ARBA00004496"/>
    </source>
</evidence>
<dbReference type="Proteomes" id="UP001515500">
    <property type="component" value="Chromosome 9"/>
</dbReference>
<evidence type="ECO:0000256" key="5">
    <source>
        <dbReference type="PROSITE-ProRule" id="PRU01131"/>
    </source>
</evidence>
<keyword evidence="3" id="KW-0963">Cytoplasm</keyword>
<evidence type="ECO:0000256" key="4">
    <source>
        <dbReference type="ARBA" id="ARBA00022723"/>
    </source>
</evidence>
<dbReference type="GO" id="GO:0005737">
    <property type="term" value="C:cytoplasm"/>
    <property type="evidence" value="ECO:0007669"/>
    <property type="project" value="UniProtKB-SubCell"/>
</dbReference>
<evidence type="ECO:0000259" key="7">
    <source>
        <dbReference type="PROSITE" id="PS51795"/>
    </source>
</evidence>
<dbReference type="Pfam" id="PF04570">
    <property type="entry name" value="zf-FLZ"/>
    <property type="match status" value="1"/>
</dbReference>
<dbReference type="PANTHER" id="PTHR33059:SF4">
    <property type="entry name" value="FCS-LIKE ZINC FINGER 5"/>
    <property type="match status" value="1"/>
</dbReference>
<feature type="zinc finger region" description="FLZ-type" evidence="5">
    <location>
        <begin position="73"/>
        <end position="117"/>
    </location>
</feature>
<reference evidence="9" key="1">
    <citation type="submission" date="2025-08" db="UniProtKB">
        <authorList>
            <consortium name="RefSeq"/>
        </authorList>
    </citation>
    <scope>IDENTIFICATION</scope>
</reference>
<keyword evidence="4" id="KW-0479">Metal-binding</keyword>
<evidence type="ECO:0000313" key="9">
    <source>
        <dbReference type="RefSeq" id="XP_039132443.1"/>
    </source>
</evidence>
<dbReference type="InterPro" id="IPR007650">
    <property type="entry name" value="Zf-FLZ_dom"/>
</dbReference>
<evidence type="ECO:0000256" key="2">
    <source>
        <dbReference type="ARBA" id="ARBA00009374"/>
    </source>
</evidence>
<gene>
    <name evidence="9" type="primary">LOC120269179</name>
</gene>
<feature type="domain" description="FLZ-type" evidence="7">
    <location>
        <begin position="73"/>
        <end position="117"/>
    </location>
</feature>
<proteinExistence type="inferred from homology"/>
<name>A0AB40BY85_DIOCR</name>